<protein>
    <recommendedName>
        <fullName evidence="3">Helix-turn-helix domain-containing protein</fullName>
    </recommendedName>
</protein>
<accession>A0A5K1JAT6</accession>
<name>A0A5K1JAT6_9ACTN</name>
<dbReference type="AlphaFoldDB" id="A0A5K1JAT6"/>
<dbReference type="RefSeq" id="WP_156064020.1">
    <property type="nucleotide sequence ID" value="NZ_CABWIH010000047.1"/>
</dbReference>
<gene>
    <name evidence="1" type="ORF">LMKDKBCB_00489</name>
</gene>
<organism evidence="1 2">
    <name type="scientific">Collinsella aerofaciens</name>
    <dbReference type="NCBI Taxonomy" id="74426"/>
    <lineage>
        <taxon>Bacteria</taxon>
        <taxon>Bacillati</taxon>
        <taxon>Actinomycetota</taxon>
        <taxon>Coriobacteriia</taxon>
        <taxon>Coriobacteriales</taxon>
        <taxon>Coriobacteriaceae</taxon>
        <taxon>Collinsella</taxon>
    </lineage>
</organism>
<dbReference type="Proteomes" id="UP000330807">
    <property type="component" value="Unassembled WGS sequence"/>
</dbReference>
<reference evidence="1 2" key="1">
    <citation type="submission" date="2019-10" db="EMBL/GenBank/DDBJ databases">
        <authorList>
            <person name="Wolf R A."/>
        </authorList>
    </citation>
    <scope>NUCLEOTIDE SEQUENCE [LARGE SCALE GENOMIC DNA]</scope>
    <source>
        <strain evidence="1">Collinsella_aerofaciens_AK_138A</strain>
    </source>
</reference>
<evidence type="ECO:0000313" key="1">
    <source>
        <dbReference type="EMBL" id="VWM01114.1"/>
    </source>
</evidence>
<evidence type="ECO:0000313" key="2">
    <source>
        <dbReference type="Proteomes" id="UP000330807"/>
    </source>
</evidence>
<proteinExistence type="predicted"/>
<dbReference type="EMBL" id="CABWIH010000047">
    <property type="protein sequence ID" value="VWM01114.1"/>
    <property type="molecule type" value="Genomic_DNA"/>
</dbReference>
<evidence type="ECO:0008006" key="3">
    <source>
        <dbReference type="Google" id="ProtNLM"/>
    </source>
</evidence>
<sequence>MRKSEQAIVERFRAGEYESLPLLITPSTAEAAVGISAKHLIRMVERNDIRGVQIGRCWKLNRDDLLAVCGLRDKGAA</sequence>